<dbReference type="InterPro" id="IPR036661">
    <property type="entry name" value="Luciferase-like_sf"/>
</dbReference>
<keyword evidence="4" id="KW-0503">Monooxygenase</keyword>
<evidence type="ECO:0000256" key="3">
    <source>
        <dbReference type="ARBA" id="ARBA00023002"/>
    </source>
</evidence>
<dbReference type="InterPro" id="IPR051260">
    <property type="entry name" value="Diverse_substr_monoxygenases"/>
</dbReference>
<dbReference type="AlphaFoldDB" id="Q744Q0"/>
<evidence type="ECO:0000256" key="4">
    <source>
        <dbReference type="ARBA" id="ARBA00023033"/>
    </source>
</evidence>
<keyword evidence="2" id="KW-0288">FMN</keyword>
<reference evidence="5 6" key="1">
    <citation type="journal article" date="2005" name="Proc. Natl. Acad. Sci. U.S.A.">
        <title>The complete genome sequence of Mycobacterium avium subspecies paratuberculosis.</title>
        <authorList>
            <person name="Li L."/>
            <person name="Bannantine J.P."/>
            <person name="Zhang Q."/>
            <person name="Amonsin A."/>
            <person name="May B.J."/>
            <person name="Alt D."/>
            <person name="Banerji N."/>
            <person name="Kanjilal S."/>
            <person name="Kapur V."/>
        </authorList>
    </citation>
    <scope>NUCLEOTIDE SEQUENCE [LARGE SCALE GENOMIC DNA]</scope>
    <source>
        <strain evidence="6">ATCC BAA-968 / K-10</strain>
    </source>
</reference>
<dbReference type="eggNOG" id="COG2141">
    <property type="taxonomic scope" value="Bacteria"/>
</dbReference>
<protein>
    <recommendedName>
        <fullName evidence="7">Luciferase-like domain-containing protein</fullName>
    </recommendedName>
</protein>
<gene>
    <name evidence="5" type="ordered locus">MAP_0291</name>
</gene>
<accession>Q744Q0</accession>
<dbReference type="SUPFAM" id="SSF51679">
    <property type="entry name" value="Bacterial luciferase-like"/>
    <property type="match status" value="1"/>
</dbReference>
<name>Q744Q0_MYCPA</name>
<dbReference type="PANTHER" id="PTHR30011:SF16">
    <property type="entry name" value="C2H2 FINGER DOMAIN TRANSCRIPTION FACTOR (EUROFUNG)-RELATED"/>
    <property type="match status" value="1"/>
</dbReference>
<evidence type="ECO:0000256" key="1">
    <source>
        <dbReference type="ARBA" id="ARBA00022630"/>
    </source>
</evidence>
<evidence type="ECO:0008006" key="7">
    <source>
        <dbReference type="Google" id="ProtNLM"/>
    </source>
</evidence>
<evidence type="ECO:0000313" key="6">
    <source>
        <dbReference type="Proteomes" id="UP000000580"/>
    </source>
</evidence>
<dbReference type="EMBL" id="AE016958">
    <property type="protein sequence ID" value="AAS02608.1"/>
    <property type="molecule type" value="Genomic_DNA"/>
</dbReference>
<dbReference type="STRING" id="262316.MAP_0291"/>
<proteinExistence type="predicted"/>
<dbReference type="PANTHER" id="PTHR30011">
    <property type="entry name" value="ALKANESULFONATE MONOOXYGENASE-RELATED"/>
    <property type="match status" value="1"/>
</dbReference>
<organism evidence="5 6">
    <name type="scientific">Mycolicibacterium paratuberculosis (strain ATCC BAA-968 / K-10)</name>
    <name type="common">Mycobacterium paratuberculosis</name>
    <dbReference type="NCBI Taxonomy" id="262316"/>
    <lineage>
        <taxon>Bacteria</taxon>
        <taxon>Bacillati</taxon>
        <taxon>Actinomycetota</taxon>
        <taxon>Actinomycetes</taxon>
        <taxon>Mycobacteriales</taxon>
        <taxon>Mycobacteriaceae</taxon>
        <taxon>Mycobacterium</taxon>
        <taxon>Mycobacterium avium complex (MAC)</taxon>
    </lineage>
</organism>
<keyword evidence="1" id="KW-0285">Flavoprotein</keyword>
<dbReference type="KEGG" id="mpa:MAP_0291"/>
<dbReference type="HOGENOM" id="CLU_1738465_0_0_11"/>
<keyword evidence="3" id="KW-0560">Oxidoreductase</keyword>
<dbReference type="Proteomes" id="UP000000580">
    <property type="component" value="Chromosome"/>
</dbReference>
<sequence>MGRIARRHVGQRRRTSRDRARLELQPDHGRGDVLGAHLDADRQRGLRPGPAVEPVTVRDLANHRATLLQGPRFVGTGPQVADQMADWFQTGACDGFVLAATHLPGAFEDVVRMVVPELQRRGLFRTEYRSATLRGHLGLPRPANARVAHA</sequence>
<keyword evidence="6" id="KW-1185">Reference proteome</keyword>
<evidence type="ECO:0000256" key="2">
    <source>
        <dbReference type="ARBA" id="ARBA00022643"/>
    </source>
</evidence>
<evidence type="ECO:0000313" key="5">
    <source>
        <dbReference type="EMBL" id="AAS02608.1"/>
    </source>
</evidence>
<dbReference type="GO" id="GO:0004497">
    <property type="term" value="F:monooxygenase activity"/>
    <property type="evidence" value="ECO:0007669"/>
    <property type="project" value="UniProtKB-KW"/>
</dbReference>
<dbReference type="Gene3D" id="3.20.20.30">
    <property type="entry name" value="Luciferase-like domain"/>
    <property type="match status" value="1"/>
</dbReference>
<dbReference type="GO" id="GO:0016705">
    <property type="term" value="F:oxidoreductase activity, acting on paired donors, with incorporation or reduction of molecular oxygen"/>
    <property type="evidence" value="ECO:0007669"/>
    <property type="project" value="InterPro"/>
</dbReference>